<feature type="domain" description="U3 small nucleolar RNA-associated protein 6 N-terminal" evidence="6">
    <location>
        <begin position="12"/>
        <end position="85"/>
    </location>
</feature>
<evidence type="ECO:0000256" key="2">
    <source>
        <dbReference type="ARBA" id="ARBA00010734"/>
    </source>
</evidence>
<dbReference type="InterPro" id="IPR013949">
    <property type="entry name" value="Utp6"/>
</dbReference>
<dbReference type="SUPFAM" id="SSF48452">
    <property type="entry name" value="TPR-like"/>
    <property type="match status" value="1"/>
</dbReference>
<comment type="similarity">
    <text evidence="2">Belongs to the UTP6 family.</text>
</comment>
<evidence type="ECO:0000259" key="6">
    <source>
        <dbReference type="Pfam" id="PF08640"/>
    </source>
</evidence>
<accession>A0A2T3ASD2</accession>
<reference evidence="7 8" key="1">
    <citation type="journal article" date="2018" name="New Phytol.">
        <title>Comparative genomics and transcriptomics depict ericoid mycorrhizal fungi as versatile saprotrophs and plant mutualists.</title>
        <authorList>
            <person name="Martino E."/>
            <person name="Morin E."/>
            <person name="Grelet G.A."/>
            <person name="Kuo A."/>
            <person name="Kohler A."/>
            <person name="Daghino S."/>
            <person name="Barry K.W."/>
            <person name="Cichocki N."/>
            <person name="Clum A."/>
            <person name="Dockter R.B."/>
            <person name="Hainaut M."/>
            <person name="Kuo R.C."/>
            <person name="LaButti K."/>
            <person name="Lindahl B.D."/>
            <person name="Lindquist E.A."/>
            <person name="Lipzen A."/>
            <person name="Khouja H.R."/>
            <person name="Magnuson J."/>
            <person name="Murat C."/>
            <person name="Ohm R.A."/>
            <person name="Singer S.W."/>
            <person name="Spatafora J.W."/>
            <person name="Wang M."/>
            <person name="Veneault-Fourrey C."/>
            <person name="Henrissat B."/>
            <person name="Grigoriev I.V."/>
            <person name="Martin F.M."/>
            <person name="Perotto S."/>
        </authorList>
    </citation>
    <scope>NUCLEOTIDE SEQUENCE [LARGE SCALE GENOMIC DNA]</scope>
    <source>
        <strain evidence="7 8">ATCC 22711</strain>
    </source>
</reference>
<dbReference type="FunCoup" id="A0A2T3ASD2">
    <property type="interactions" value="287"/>
</dbReference>
<dbReference type="Gene3D" id="1.25.40.10">
    <property type="entry name" value="Tetratricopeptide repeat domain"/>
    <property type="match status" value="1"/>
</dbReference>
<dbReference type="Pfam" id="PF08640">
    <property type="entry name" value="U3_assoc_6"/>
    <property type="match status" value="1"/>
</dbReference>
<dbReference type="Proteomes" id="UP000241818">
    <property type="component" value="Unassembled WGS sequence"/>
</dbReference>
<comment type="subcellular location">
    <subcellularLocation>
        <location evidence="1">Nucleus</location>
        <location evidence="1">Nucleolus</location>
    </subcellularLocation>
</comment>
<evidence type="ECO:0000313" key="8">
    <source>
        <dbReference type="Proteomes" id="UP000241818"/>
    </source>
</evidence>
<dbReference type="InterPro" id="IPR011990">
    <property type="entry name" value="TPR-like_helical_dom_sf"/>
</dbReference>
<dbReference type="InterPro" id="IPR055347">
    <property type="entry name" value="UTP6_N"/>
</dbReference>
<dbReference type="RefSeq" id="XP_024717565.1">
    <property type="nucleotide sequence ID" value="XM_024863045.1"/>
</dbReference>
<dbReference type="GO" id="GO:0032040">
    <property type="term" value="C:small-subunit processome"/>
    <property type="evidence" value="ECO:0007669"/>
    <property type="project" value="TreeGrafter"/>
</dbReference>
<gene>
    <name evidence="7" type="ORF">M430DRAFT_147026</name>
</gene>
<dbReference type="PANTHER" id="PTHR23271">
    <property type="entry name" value="HEPATOCELLULAR CARCINOMA-ASSOCIATED ANTIGEN 66"/>
    <property type="match status" value="1"/>
</dbReference>
<dbReference type="InParanoid" id="A0A2T3ASD2"/>
<dbReference type="InterPro" id="IPR003107">
    <property type="entry name" value="HAT"/>
</dbReference>
<evidence type="ECO:0000256" key="1">
    <source>
        <dbReference type="ARBA" id="ARBA00004604"/>
    </source>
</evidence>
<name>A0A2T3ASD2_AMORE</name>
<dbReference type="PANTHER" id="PTHR23271:SF1">
    <property type="entry name" value="U3 SMALL NUCLEOLAR RNA-ASSOCIATED PROTEIN 6 HOMOLOG"/>
    <property type="match status" value="1"/>
</dbReference>
<dbReference type="SMART" id="SM00386">
    <property type="entry name" value="HAT"/>
    <property type="match status" value="3"/>
</dbReference>
<dbReference type="GO" id="GO:0030515">
    <property type="term" value="F:snoRNA binding"/>
    <property type="evidence" value="ECO:0007669"/>
    <property type="project" value="InterPro"/>
</dbReference>
<evidence type="ECO:0000256" key="5">
    <source>
        <dbReference type="ARBA" id="ARBA00023242"/>
    </source>
</evidence>
<evidence type="ECO:0000313" key="7">
    <source>
        <dbReference type="EMBL" id="PSS09267.1"/>
    </source>
</evidence>
<dbReference type="GeneID" id="36571126"/>
<keyword evidence="8" id="KW-1185">Reference proteome</keyword>
<evidence type="ECO:0000256" key="3">
    <source>
        <dbReference type="ARBA" id="ARBA00022552"/>
    </source>
</evidence>
<protein>
    <recommendedName>
        <fullName evidence="6">U3 small nucleolar RNA-associated protein 6 N-terminal domain-containing protein</fullName>
    </recommendedName>
</protein>
<evidence type="ECO:0000256" key="4">
    <source>
        <dbReference type="ARBA" id="ARBA00022737"/>
    </source>
</evidence>
<dbReference type="OrthoDB" id="28112at2759"/>
<dbReference type="AlphaFoldDB" id="A0A2T3ASD2"/>
<dbReference type="GO" id="GO:0034388">
    <property type="term" value="C:Pwp2p-containing subcomplex of 90S preribosome"/>
    <property type="evidence" value="ECO:0007669"/>
    <property type="project" value="TreeGrafter"/>
</dbReference>
<sequence length="402" mass="45813">MAGASDKARFYLERAVPQLQEFEQKKIFTPEEIRTLVKKRSDFEHKVLARGSTPVDFARYAAWEISLEHLRQKRCKRLRIKGSSSHAGQARIFNILDRGTRKHPGDVALWMTYLEYARKAKATNKFKTVLTAVIRLHPTKAELWLYAARWTLELDADMNGARSYMQRGTRFCTHSKDLWIEYAKLEMIWLAKIALRRRILGLDIDRSIEAADGEDDGAADNTGFETSADMIAIPDFKTDTLRPSMVEKVEVDSEAKKDPMETPALNGAIPLAIFDAARKQPFFNASAAADFFNMFAAFTQVRCLPKVLQHVLDSMLESYSTDPHALDCYIRQPCTGIDPTSASFPMALASALDRLKESMEKTKDRAELSKKIRRWIEPILARKELDPGVQTVLRHTLRKLET</sequence>
<organism evidence="7 8">
    <name type="scientific">Amorphotheca resinae ATCC 22711</name>
    <dbReference type="NCBI Taxonomy" id="857342"/>
    <lineage>
        <taxon>Eukaryota</taxon>
        <taxon>Fungi</taxon>
        <taxon>Dikarya</taxon>
        <taxon>Ascomycota</taxon>
        <taxon>Pezizomycotina</taxon>
        <taxon>Leotiomycetes</taxon>
        <taxon>Helotiales</taxon>
        <taxon>Amorphothecaceae</taxon>
        <taxon>Amorphotheca</taxon>
    </lineage>
</organism>
<keyword evidence="3" id="KW-0698">rRNA processing</keyword>
<proteinExistence type="inferred from homology"/>
<dbReference type="GO" id="GO:0000462">
    <property type="term" value="P:maturation of SSU-rRNA from tricistronic rRNA transcript (SSU-rRNA, 5.8S rRNA, LSU-rRNA)"/>
    <property type="evidence" value="ECO:0007669"/>
    <property type="project" value="InterPro"/>
</dbReference>
<dbReference type="EMBL" id="KZ679017">
    <property type="protein sequence ID" value="PSS09267.1"/>
    <property type="molecule type" value="Genomic_DNA"/>
</dbReference>
<keyword evidence="5" id="KW-0539">Nucleus</keyword>
<keyword evidence="4" id="KW-0677">Repeat</keyword>
<dbReference type="STRING" id="857342.A0A2T3ASD2"/>